<evidence type="ECO:0000313" key="2">
    <source>
        <dbReference type="EMBL" id="MFC3228661.1"/>
    </source>
</evidence>
<sequence>MKAILGEALDSIDDYSLTEVAAPAPGPGEVQVRIAACGIGYVDVLVALGGYQVKPTLPHIPGMEAAGTVAALGEGVSGLAVGDRVLAAVQGGFADYAVAPAEGVFRLPERLDFAAASGLRINYLTALHGLRDRARIQAGERLLVLGAAGGVGIAAVQVGKLLGAEVIAVASTEEKRAFATEWGADRVLDSDPEGWRDRLRAACGGRGPDVVFDPLCGPLFQPAFRSLVWGGRHLVVGFVGGEIPALPANLPLMKGAALTGVDVRQFLLLEPDKARTRMETLLSWTADGRLQPVVGRRFPMAAFADAMAHAHGGKALGKTVLEID</sequence>
<dbReference type="SUPFAM" id="SSF51735">
    <property type="entry name" value="NAD(P)-binding Rossmann-fold domains"/>
    <property type="match status" value="1"/>
</dbReference>
<reference evidence="3" key="1">
    <citation type="journal article" date="2019" name="Int. J. Syst. Evol. Microbiol.">
        <title>The Global Catalogue of Microorganisms (GCM) 10K type strain sequencing project: providing services to taxonomists for standard genome sequencing and annotation.</title>
        <authorList>
            <consortium name="The Broad Institute Genomics Platform"/>
            <consortium name="The Broad Institute Genome Sequencing Center for Infectious Disease"/>
            <person name="Wu L."/>
            <person name="Ma J."/>
        </authorList>
    </citation>
    <scope>NUCLEOTIDE SEQUENCE [LARGE SCALE GENOMIC DNA]</scope>
    <source>
        <strain evidence="3">KCTC 42964</strain>
    </source>
</reference>
<organism evidence="2 3">
    <name type="scientific">Marinibaculum pumilum</name>
    <dbReference type="NCBI Taxonomy" id="1766165"/>
    <lineage>
        <taxon>Bacteria</taxon>
        <taxon>Pseudomonadati</taxon>
        <taxon>Pseudomonadota</taxon>
        <taxon>Alphaproteobacteria</taxon>
        <taxon>Rhodospirillales</taxon>
        <taxon>Rhodospirillaceae</taxon>
        <taxon>Marinibaculum</taxon>
    </lineage>
</organism>
<dbReference type="InterPro" id="IPR002364">
    <property type="entry name" value="Quin_OxRdtase/zeta-crystal_CS"/>
</dbReference>
<dbReference type="Pfam" id="PF08240">
    <property type="entry name" value="ADH_N"/>
    <property type="match status" value="1"/>
</dbReference>
<dbReference type="RefSeq" id="WP_379901996.1">
    <property type="nucleotide sequence ID" value="NZ_JBHRTR010000028.1"/>
</dbReference>
<dbReference type="GO" id="GO:0016491">
    <property type="term" value="F:oxidoreductase activity"/>
    <property type="evidence" value="ECO:0007669"/>
    <property type="project" value="UniProtKB-KW"/>
</dbReference>
<feature type="domain" description="Enoyl reductase (ER)" evidence="1">
    <location>
        <begin position="10"/>
        <end position="321"/>
    </location>
</feature>
<dbReference type="PROSITE" id="PS01162">
    <property type="entry name" value="QOR_ZETA_CRYSTAL"/>
    <property type="match status" value="1"/>
</dbReference>
<keyword evidence="2" id="KW-0560">Oxidoreductase</keyword>
<dbReference type="Pfam" id="PF00107">
    <property type="entry name" value="ADH_zinc_N"/>
    <property type="match status" value="1"/>
</dbReference>
<gene>
    <name evidence="2" type="ORF">ACFOGJ_15560</name>
</gene>
<comment type="caution">
    <text evidence="2">The sequence shown here is derived from an EMBL/GenBank/DDBJ whole genome shotgun (WGS) entry which is preliminary data.</text>
</comment>
<dbReference type="Proteomes" id="UP001595528">
    <property type="component" value="Unassembled WGS sequence"/>
</dbReference>
<evidence type="ECO:0000313" key="3">
    <source>
        <dbReference type="Proteomes" id="UP001595528"/>
    </source>
</evidence>
<dbReference type="Gene3D" id="3.90.180.10">
    <property type="entry name" value="Medium-chain alcohol dehydrogenases, catalytic domain"/>
    <property type="match status" value="1"/>
</dbReference>
<name>A0ABV7L1W6_9PROT</name>
<dbReference type="CDD" id="cd08241">
    <property type="entry name" value="QOR1"/>
    <property type="match status" value="1"/>
</dbReference>
<evidence type="ECO:0000259" key="1">
    <source>
        <dbReference type="SMART" id="SM00829"/>
    </source>
</evidence>
<dbReference type="InterPro" id="IPR011032">
    <property type="entry name" value="GroES-like_sf"/>
</dbReference>
<keyword evidence="3" id="KW-1185">Reference proteome</keyword>
<proteinExistence type="predicted"/>
<dbReference type="EC" id="1.-.-.-" evidence="2"/>
<dbReference type="InterPro" id="IPR051397">
    <property type="entry name" value="Zn-ADH-like_protein"/>
</dbReference>
<dbReference type="SUPFAM" id="SSF50129">
    <property type="entry name" value="GroES-like"/>
    <property type="match status" value="1"/>
</dbReference>
<dbReference type="Gene3D" id="3.40.50.720">
    <property type="entry name" value="NAD(P)-binding Rossmann-like Domain"/>
    <property type="match status" value="1"/>
</dbReference>
<dbReference type="InterPro" id="IPR036291">
    <property type="entry name" value="NAD(P)-bd_dom_sf"/>
</dbReference>
<dbReference type="InterPro" id="IPR013149">
    <property type="entry name" value="ADH-like_C"/>
</dbReference>
<dbReference type="PANTHER" id="PTHR43677">
    <property type="entry name" value="SHORT-CHAIN DEHYDROGENASE/REDUCTASE"/>
    <property type="match status" value="1"/>
</dbReference>
<dbReference type="InterPro" id="IPR013154">
    <property type="entry name" value="ADH-like_N"/>
</dbReference>
<dbReference type="PANTHER" id="PTHR43677:SF4">
    <property type="entry name" value="QUINONE OXIDOREDUCTASE-LIKE PROTEIN 2"/>
    <property type="match status" value="1"/>
</dbReference>
<dbReference type="EMBL" id="JBHRTR010000028">
    <property type="protein sequence ID" value="MFC3228661.1"/>
    <property type="molecule type" value="Genomic_DNA"/>
</dbReference>
<dbReference type="InterPro" id="IPR020843">
    <property type="entry name" value="ER"/>
</dbReference>
<dbReference type="SMART" id="SM00829">
    <property type="entry name" value="PKS_ER"/>
    <property type="match status" value="1"/>
</dbReference>
<accession>A0ABV7L1W6</accession>
<protein>
    <submittedName>
        <fullName evidence="2">NADPH:quinone oxidoreductase family protein</fullName>
        <ecNumber evidence="2">1.-.-.-</ecNumber>
    </submittedName>
</protein>